<dbReference type="Proteomes" id="UP000270094">
    <property type="component" value="Unassembled WGS sequence"/>
</dbReference>
<accession>A0A3P7IQA0</accession>
<protein>
    <submittedName>
        <fullName evidence="2">Uncharacterized protein</fullName>
    </submittedName>
</protein>
<dbReference type="EMBL" id="UYYB01024378">
    <property type="protein sequence ID" value="VDM72236.1"/>
    <property type="molecule type" value="Genomic_DNA"/>
</dbReference>
<gene>
    <name evidence="2" type="ORF">SVUK_LOCUS7234</name>
</gene>
<sequence>MFEQTTSDHSSDGSYVEMVQPVYTTPEGYAYTLPAYEAELGEEIDLIEQQGDYTGYVVPGTSAGYEVVDSNAVDRSRPLVMQQTVSSVPRIVSTAGAPDYALDHPSSSKVTPKVTSVKRPLFAVAANPGYRKTPDVQQDLSYAPTAQQSKRPKTQNPGYNL</sequence>
<feature type="region of interest" description="Disordered" evidence="1">
    <location>
        <begin position="128"/>
        <end position="161"/>
    </location>
</feature>
<organism evidence="2 3">
    <name type="scientific">Strongylus vulgaris</name>
    <name type="common">Blood worm</name>
    <dbReference type="NCBI Taxonomy" id="40348"/>
    <lineage>
        <taxon>Eukaryota</taxon>
        <taxon>Metazoa</taxon>
        <taxon>Ecdysozoa</taxon>
        <taxon>Nematoda</taxon>
        <taxon>Chromadorea</taxon>
        <taxon>Rhabditida</taxon>
        <taxon>Rhabditina</taxon>
        <taxon>Rhabditomorpha</taxon>
        <taxon>Strongyloidea</taxon>
        <taxon>Strongylidae</taxon>
        <taxon>Strongylus</taxon>
    </lineage>
</organism>
<reference evidence="2 3" key="1">
    <citation type="submission" date="2018-11" db="EMBL/GenBank/DDBJ databases">
        <authorList>
            <consortium name="Pathogen Informatics"/>
        </authorList>
    </citation>
    <scope>NUCLEOTIDE SEQUENCE [LARGE SCALE GENOMIC DNA]</scope>
</reference>
<proteinExistence type="predicted"/>
<keyword evidence="3" id="KW-1185">Reference proteome</keyword>
<dbReference type="OrthoDB" id="10391153at2759"/>
<feature type="compositionally biased region" description="Polar residues" evidence="1">
    <location>
        <begin position="135"/>
        <end position="161"/>
    </location>
</feature>
<evidence type="ECO:0000256" key="1">
    <source>
        <dbReference type="SAM" id="MobiDB-lite"/>
    </source>
</evidence>
<dbReference type="AlphaFoldDB" id="A0A3P7IQA0"/>
<evidence type="ECO:0000313" key="2">
    <source>
        <dbReference type="EMBL" id="VDM72236.1"/>
    </source>
</evidence>
<evidence type="ECO:0000313" key="3">
    <source>
        <dbReference type="Proteomes" id="UP000270094"/>
    </source>
</evidence>
<name>A0A3P7IQA0_STRVU</name>